<reference evidence="1 2" key="1">
    <citation type="journal article" date="2016" name="Nat. Commun.">
        <title>Thousands of microbial genomes shed light on interconnected biogeochemical processes in an aquifer system.</title>
        <authorList>
            <person name="Anantharaman K."/>
            <person name="Brown C.T."/>
            <person name="Hug L.A."/>
            <person name="Sharon I."/>
            <person name="Castelle C.J."/>
            <person name="Probst A.J."/>
            <person name="Thomas B.C."/>
            <person name="Singh A."/>
            <person name="Wilkins M.J."/>
            <person name="Karaoz U."/>
            <person name="Brodie E.L."/>
            <person name="Williams K.H."/>
            <person name="Hubbard S.S."/>
            <person name="Banfield J.F."/>
        </authorList>
    </citation>
    <scope>NUCLEOTIDE SEQUENCE [LARGE SCALE GENOMIC DNA]</scope>
</reference>
<dbReference type="Proteomes" id="UP000178117">
    <property type="component" value="Unassembled WGS sequence"/>
</dbReference>
<protein>
    <submittedName>
        <fullName evidence="1">Uncharacterized protein</fullName>
    </submittedName>
</protein>
<sequence>MEQGSARAQIEKLGSDFLKHLTLCKSITIDASLLRRRLGLLEQMGALGWDSSIPKVLGVLDEAGDLGCQMILLGFLDRRLIDPNLTACQLGNRLGDLYEEYHGDIIDDIEQARVLRKRRQ</sequence>
<organism evidence="1 2">
    <name type="scientific">Candidatus Yanofskybacteria bacterium RIFCSPHIGHO2_02_FULL_50_12</name>
    <dbReference type="NCBI Taxonomy" id="1802685"/>
    <lineage>
        <taxon>Bacteria</taxon>
        <taxon>Candidatus Yanofskyibacteriota</taxon>
    </lineage>
</organism>
<dbReference type="AlphaFoldDB" id="A0A1F8FT15"/>
<dbReference type="EMBL" id="MGJZ01000033">
    <property type="protein sequence ID" value="OGN16314.1"/>
    <property type="molecule type" value="Genomic_DNA"/>
</dbReference>
<accession>A0A1F8FT15</accession>
<evidence type="ECO:0000313" key="1">
    <source>
        <dbReference type="EMBL" id="OGN16314.1"/>
    </source>
</evidence>
<dbReference type="STRING" id="1802685.A3C88_00820"/>
<proteinExistence type="predicted"/>
<gene>
    <name evidence="1" type="ORF">A3C88_00820</name>
</gene>
<comment type="caution">
    <text evidence="1">The sequence shown here is derived from an EMBL/GenBank/DDBJ whole genome shotgun (WGS) entry which is preliminary data.</text>
</comment>
<name>A0A1F8FT15_9BACT</name>
<evidence type="ECO:0000313" key="2">
    <source>
        <dbReference type="Proteomes" id="UP000178117"/>
    </source>
</evidence>